<dbReference type="Proteomes" id="UP000663842">
    <property type="component" value="Unassembled WGS sequence"/>
</dbReference>
<sequence>VNRECFMKNKSKTKLPIGTWMKADIHKGRSRDTAWFSIVDEEWPQVKQEFQRWFNPEKFRNKWAAATD</sequence>
<dbReference type="Gene3D" id="3.40.630.30">
    <property type="match status" value="1"/>
</dbReference>
<evidence type="ECO:0000313" key="1">
    <source>
        <dbReference type="EMBL" id="CAF4229534.1"/>
    </source>
</evidence>
<comment type="caution">
    <text evidence="1">The sequence shown here is derived from an EMBL/GenBank/DDBJ whole genome shotgun (WGS) entry which is preliminary data.</text>
</comment>
<evidence type="ECO:0000313" key="2">
    <source>
        <dbReference type="Proteomes" id="UP000663842"/>
    </source>
</evidence>
<proteinExistence type="predicted"/>
<accession>A0A820D0A7</accession>
<protein>
    <recommendedName>
        <fullName evidence="3">GNAT family N-acetyltransferase</fullName>
    </recommendedName>
</protein>
<evidence type="ECO:0008006" key="3">
    <source>
        <dbReference type="Google" id="ProtNLM"/>
    </source>
</evidence>
<organism evidence="1 2">
    <name type="scientific">Rotaria magnacalcarata</name>
    <dbReference type="NCBI Taxonomy" id="392030"/>
    <lineage>
        <taxon>Eukaryota</taxon>
        <taxon>Metazoa</taxon>
        <taxon>Spiralia</taxon>
        <taxon>Gnathifera</taxon>
        <taxon>Rotifera</taxon>
        <taxon>Eurotatoria</taxon>
        <taxon>Bdelloidea</taxon>
        <taxon>Philodinida</taxon>
        <taxon>Philodinidae</taxon>
        <taxon>Rotaria</taxon>
    </lineage>
</organism>
<feature type="non-terminal residue" evidence="1">
    <location>
        <position position="1"/>
    </location>
</feature>
<gene>
    <name evidence="1" type="ORF">UXM345_LOCUS29562</name>
</gene>
<dbReference type="EMBL" id="CAJOBF010007323">
    <property type="protein sequence ID" value="CAF4229534.1"/>
    <property type="molecule type" value="Genomic_DNA"/>
</dbReference>
<name>A0A820D0A7_9BILA</name>
<reference evidence="1" key="1">
    <citation type="submission" date="2021-02" db="EMBL/GenBank/DDBJ databases">
        <authorList>
            <person name="Nowell W R."/>
        </authorList>
    </citation>
    <scope>NUCLEOTIDE SEQUENCE</scope>
</reference>
<dbReference type="AlphaFoldDB" id="A0A820D0A7"/>